<evidence type="ECO:0000313" key="14">
    <source>
        <dbReference type="Proteomes" id="UP000563524"/>
    </source>
</evidence>
<dbReference type="RefSeq" id="WP_183816512.1">
    <property type="nucleotide sequence ID" value="NZ_JACHOB010000001.1"/>
</dbReference>
<evidence type="ECO:0000256" key="9">
    <source>
        <dbReference type="ARBA" id="ARBA00023136"/>
    </source>
</evidence>
<comment type="subunit">
    <text evidence="12">Interacts with CtaB.</text>
</comment>
<comment type="pathway">
    <text evidence="10 12">Porphyrin-containing compound metabolism; heme A biosynthesis; heme A from heme O: step 1/1.</text>
</comment>
<dbReference type="EC" id="1.17.99.9" evidence="12"/>
<comment type="similarity">
    <text evidence="12">Belongs to the COX15/CtaA family. Type 2 subfamily.</text>
</comment>
<evidence type="ECO:0000313" key="13">
    <source>
        <dbReference type="EMBL" id="MBB4658571.1"/>
    </source>
</evidence>
<dbReference type="EMBL" id="JACHOB010000001">
    <property type="protein sequence ID" value="MBB4658571.1"/>
    <property type="molecule type" value="Genomic_DNA"/>
</dbReference>
<name>A0A840I2R2_9PROT</name>
<evidence type="ECO:0000256" key="6">
    <source>
        <dbReference type="ARBA" id="ARBA00023002"/>
    </source>
</evidence>
<protein>
    <recommendedName>
        <fullName evidence="12">Heme A synthase</fullName>
        <shortName evidence="12">HAS</shortName>
        <ecNumber evidence="12">1.17.99.9</ecNumber>
    </recommendedName>
    <alternativeName>
        <fullName evidence="12">Cytochrome aa3-controlling protein</fullName>
    </alternativeName>
</protein>
<organism evidence="13 14">
    <name type="scientific">Parvularcula dongshanensis</name>
    <dbReference type="NCBI Taxonomy" id="1173995"/>
    <lineage>
        <taxon>Bacteria</taxon>
        <taxon>Pseudomonadati</taxon>
        <taxon>Pseudomonadota</taxon>
        <taxon>Alphaproteobacteria</taxon>
        <taxon>Parvularculales</taxon>
        <taxon>Parvularculaceae</taxon>
        <taxon>Parvularcula</taxon>
    </lineage>
</organism>
<evidence type="ECO:0000256" key="7">
    <source>
        <dbReference type="ARBA" id="ARBA00023004"/>
    </source>
</evidence>
<evidence type="ECO:0000256" key="8">
    <source>
        <dbReference type="ARBA" id="ARBA00023133"/>
    </source>
</evidence>
<gene>
    <name evidence="12" type="primary">ctaA</name>
    <name evidence="13" type="ORF">GGQ59_001071</name>
</gene>
<dbReference type="UniPathway" id="UPA00269">
    <property type="reaction ID" value="UER00713"/>
</dbReference>
<comment type="caution">
    <text evidence="13">The sequence shown here is derived from an EMBL/GenBank/DDBJ whole genome shotgun (WGS) entry which is preliminary data.</text>
</comment>
<evidence type="ECO:0000256" key="3">
    <source>
        <dbReference type="ARBA" id="ARBA00022692"/>
    </source>
</evidence>
<reference evidence="13 14" key="1">
    <citation type="submission" date="2020-08" db="EMBL/GenBank/DDBJ databases">
        <title>Genomic Encyclopedia of Type Strains, Phase IV (KMG-IV): sequencing the most valuable type-strain genomes for metagenomic binning, comparative biology and taxonomic classification.</title>
        <authorList>
            <person name="Goeker M."/>
        </authorList>
    </citation>
    <scope>NUCLEOTIDE SEQUENCE [LARGE SCALE GENOMIC DNA]</scope>
    <source>
        <strain evidence="13 14">DSM 102850</strain>
    </source>
</reference>
<dbReference type="HAMAP" id="MF_01665">
    <property type="entry name" value="HemeA_synth_type2"/>
    <property type="match status" value="1"/>
</dbReference>
<feature type="transmembrane region" description="Helical" evidence="12">
    <location>
        <begin position="316"/>
        <end position="335"/>
    </location>
</feature>
<feature type="binding site" description="axial binding residue" evidence="12">
    <location>
        <position position="314"/>
    </location>
    <ligand>
        <name>heme</name>
        <dbReference type="ChEBI" id="CHEBI:30413"/>
    </ligand>
    <ligandPart>
        <name>Fe</name>
        <dbReference type="ChEBI" id="CHEBI:18248"/>
    </ligandPart>
</feature>
<dbReference type="Pfam" id="PF02628">
    <property type="entry name" value="COX15-CtaA"/>
    <property type="match status" value="1"/>
</dbReference>
<evidence type="ECO:0000256" key="12">
    <source>
        <dbReference type="HAMAP-Rule" id="MF_01665"/>
    </source>
</evidence>
<evidence type="ECO:0000256" key="10">
    <source>
        <dbReference type="ARBA" id="ARBA00044501"/>
    </source>
</evidence>
<comment type="function">
    <text evidence="12">Catalyzes the conversion of heme O to heme A by two successive hydroxylations of the methyl group at C8. The first hydroxylation forms heme I, the second hydroxylation results in an unstable dihydroxymethyl group, which spontaneously dehydrates, resulting in the formyl group of heme A.</text>
</comment>
<keyword evidence="7 12" id="KW-0408">Iron</keyword>
<keyword evidence="3 12" id="KW-0812">Transmembrane</keyword>
<comment type="caution">
    <text evidence="12">Lacks conserved residue(s) required for the propagation of feature annotation.</text>
</comment>
<dbReference type="Proteomes" id="UP000563524">
    <property type="component" value="Unassembled WGS sequence"/>
</dbReference>
<dbReference type="PANTHER" id="PTHR23289">
    <property type="entry name" value="CYTOCHROME C OXIDASE ASSEMBLY PROTEIN COX15"/>
    <property type="match status" value="1"/>
</dbReference>
<keyword evidence="8 12" id="KW-0350">Heme biosynthesis</keyword>
<comment type="cofactor">
    <cofactor evidence="1 12">
        <name>heme b</name>
        <dbReference type="ChEBI" id="CHEBI:60344"/>
    </cofactor>
</comment>
<keyword evidence="5 12" id="KW-1133">Transmembrane helix</keyword>
<keyword evidence="4 12" id="KW-0479">Metal-binding</keyword>
<accession>A0A840I2R2</accession>
<evidence type="ECO:0000256" key="5">
    <source>
        <dbReference type="ARBA" id="ARBA00022989"/>
    </source>
</evidence>
<feature type="transmembrane region" description="Helical" evidence="12">
    <location>
        <begin position="257"/>
        <end position="274"/>
    </location>
</feature>
<feature type="transmembrane region" description="Helical" evidence="12">
    <location>
        <begin position="156"/>
        <end position="177"/>
    </location>
</feature>
<keyword evidence="9 12" id="KW-0472">Membrane</keyword>
<proteinExistence type="inferred from homology"/>
<feature type="transmembrane region" description="Helical" evidence="12">
    <location>
        <begin position="286"/>
        <end position="310"/>
    </location>
</feature>
<dbReference type="PANTHER" id="PTHR23289:SF2">
    <property type="entry name" value="CYTOCHROME C OXIDASE ASSEMBLY PROTEIN COX15 HOMOLOG"/>
    <property type="match status" value="1"/>
</dbReference>
<sequence length="355" mass="38639">MSDAPRSVRLWLLLLAVLVAAMVIVGGATRLTDSGLSITEWDLVLGALPPMSHAHWEEAFALYRQIPEYHRVNAGMTLSEFQGIYWWEWSHRNLGRIIGLAVFAPLLWFSVRGTVRGRLRWQLWGLFALVCLQGAIGWYMVSSGLSERVDVSQYRLALHLSTALLLYALIVWQFLSLSGSRAVAAGSKLGGWAWGMLAAISLQIVLGAFVAGLRAGKTFNDWPLMGGKIVPEGYFGEPSRFADLFERVAAVQFNHRIGAYLVLAFAIAFAVKCYRAGRDTRRYGASLLGAVTFQAVIGIATVMAAVPLWLGLAHQAGALVVVTAAVWSVHALSGATRPARHPRSTAALSAVPQGR</sequence>
<feature type="binding site" description="axial binding residue" evidence="12">
    <location>
        <position position="255"/>
    </location>
    <ligand>
        <name>heme</name>
        <dbReference type="ChEBI" id="CHEBI:30413"/>
    </ligand>
    <ligandPart>
        <name>Fe</name>
        <dbReference type="ChEBI" id="CHEBI:18248"/>
    </ligandPart>
</feature>
<keyword evidence="12" id="KW-1003">Cell membrane</keyword>
<dbReference type="GO" id="GO:0005886">
    <property type="term" value="C:plasma membrane"/>
    <property type="evidence" value="ECO:0007669"/>
    <property type="project" value="UniProtKB-SubCell"/>
</dbReference>
<dbReference type="InterPro" id="IPR003780">
    <property type="entry name" value="COX15/CtaA_fam"/>
</dbReference>
<comment type="subcellular location">
    <subcellularLocation>
        <location evidence="12">Cell membrane</location>
        <topology evidence="12">Multi-pass membrane protein</topology>
    </subcellularLocation>
    <subcellularLocation>
        <location evidence="2">Membrane</location>
        <topology evidence="2">Multi-pass membrane protein</topology>
    </subcellularLocation>
</comment>
<evidence type="ECO:0000256" key="4">
    <source>
        <dbReference type="ARBA" id="ARBA00022723"/>
    </source>
</evidence>
<dbReference type="InterPro" id="IPR023754">
    <property type="entry name" value="HemeA_Synthase_type2"/>
</dbReference>
<dbReference type="AlphaFoldDB" id="A0A840I2R2"/>
<keyword evidence="14" id="KW-1185">Reference proteome</keyword>
<dbReference type="GO" id="GO:0046872">
    <property type="term" value="F:metal ion binding"/>
    <property type="evidence" value="ECO:0007669"/>
    <property type="project" value="UniProtKB-KW"/>
</dbReference>
<feature type="transmembrane region" description="Helical" evidence="12">
    <location>
        <begin position="189"/>
        <end position="213"/>
    </location>
</feature>
<keyword evidence="6 12" id="KW-0560">Oxidoreductase</keyword>
<dbReference type="GO" id="GO:0120547">
    <property type="term" value="F:heme A synthase activity"/>
    <property type="evidence" value="ECO:0007669"/>
    <property type="project" value="UniProtKB-EC"/>
</dbReference>
<feature type="transmembrane region" description="Helical" evidence="12">
    <location>
        <begin position="94"/>
        <end position="111"/>
    </location>
</feature>
<evidence type="ECO:0000256" key="11">
    <source>
        <dbReference type="ARBA" id="ARBA00048044"/>
    </source>
</evidence>
<feature type="transmembrane region" description="Helical" evidence="12">
    <location>
        <begin position="123"/>
        <end position="141"/>
    </location>
</feature>
<evidence type="ECO:0000256" key="1">
    <source>
        <dbReference type="ARBA" id="ARBA00001970"/>
    </source>
</evidence>
<evidence type="ECO:0000256" key="2">
    <source>
        <dbReference type="ARBA" id="ARBA00004141"/>
    </source>
</evidence>
<comment type="catalytic activity">
    <reaction evidence="11">
        <text>Fe(II)-heme o + 2 A + H2O = Fe(II)-heme a + 2 AH2</text>
        <dbReference type="Rhea" id="RHEA:63388"/>
        <dbReference type="ChEBI" id="CHEBI:13193"/>
        <dbReference type="ChEBI" id="CHEBI:15377"/>
        <dbReference type="ChEBI" id="CHEBI:17499"/>
        <dbReference type="ChEBI" id="CHEBI:60530"/>
        <dbReference type="ChEBI" id="CHEBI:61715"/>
        <dbReference type="EC" id="1.17.99.9"/>
    </reaction>
    <physiologicalReaction direction="left-to-right" evidence="11">
        <dbReference type="Rhea" id="RHEA:63389"/>
    </physiologicalReaction>
</comment>
<dbReference type="GO" id="GO:0006784">
    <property type="term" value="P:heme A biosynthetic process"/>
    <property type="evidence" value="ECO:0007669"/>
    <property type="project" value="UniProtKB-UniRule"/>
</dbReference>